<evidence type="ECO:0000256" key="1">
    <source>
        <dbReference type="SAM" id="Coils"/>
    </source>
</evidence>
<keyword evidence="3" id="KW-1185">Reference proteome</keyword>
<organism evidence="2 3">
    <name type="scientific">Limnobaculum zhutongyuii</name>
    <dbReference type="NCBI Taxonomy" id="2498113"/>
    <lineage>
        <taxon>Bacteria</taxon>
        <taxon>Pseudomonadati</taxon>
        <taxon>Pseudomonadota</taxon>
        <taxon>Gammaproteobacteria</taxon>
        <taxon>Enterobacterales</taxon>
        <taxon>Budviciaceae</taxon>
        <taxon>Limnobaculum</taxon>
    </lineage>
</organism>
<dbReference type="EMBL" id="CP034752">
    <property type="protein sequence ID" value="QBH95478.1"/>
    <property type="molecule type" value="Genomic_DNA"/>
</dbReference>
<reference evidence="2 3" key="1">
    <citation type="submission" date="2019-03" db="EMBL/GenBank/DDBJ databases">
        <title>Pragia sp. nov. isolated from the gut tract of Carduelis flavirostris.</title>
        <authorList>
            <person name="Ge Y."/>
        </authorList>
    </citation>
    <scope>NUCLEOTIDE SEQUENCE [LARGE SCALE GENOMIC DNA]</scope>
    <source>
        <strain evidence="2 3">CF-458</strain>
    </source>
</reference>
<dbReference type="AlphaFoldDB" id="A0A411WGU0"/>
<feature type="coiled-coil region" evidence="1">
    <location>
        <begin position="49"/>
        <end position="118"/>
    </location>
</feature>
<dbReference type="Proteomes" id="UP000293154">
    <property type="component" value="Chromosome"/>
</dbReference>
<dbReference type="KEGG" id="prag:EKN56_03085"/>
<evidence type="ECO:0000313" key="2">
    <source>
        <dbReference type="EMBL" id="QBH95478.1"/>
    </source>
</evidence>
<dbReference type="OrthoDB" id="6637115at2"/>
<protein>
    <submittedName>
        <fullName evidence="2">Uncharacterized protein</fullName>
    </submittedName>
</protein>
<name>A0A411WGU0_9GAMM</name>
<dbReference type="RefSeq" id="WP_130590469.1">
    <property type="nucleotide sequence ID" value="NZ_CP034752.1"/>
</dbReference>
<keyword evidence="1" id="KW-0175">Coiled coil</keyword>
<gene>
    <name evidence="2" type="ORF">EKN56_03085</name>
</gene>
<proteinExistence type="predicted"/>
<accession>A0A411WGU0</accession>
<sequence length="201" mass="22249">MNSILAFVMNHKTIFIKLTISVLLFGVGWAAGTKVSAIAHNMTLNDLQAKHAKAELQWESERKAAAERQIRALDAAVQKQQNATTESQRITTQLLETQQQLSKTERELKKRINDATKNDGRNFNGIGPYSLQLYRAALGYPIDSRCLPANTSGAAGSASETTCPGAGLSPEDILDHITDYGTYCRTIEKQLISIKNWERNK</sequence>
<evidence type="ECO:0000313" key="3">
    <source>
        <dbReference type="Proteomes" id="UP000293154"/>
    </source>
</evidence>